<feature type="domain" description="HD-GYP" evidence="3">
    <location>
        <begin position="699"/>
        <end position="895"/>
    </location>
</feature>
<dbReference type="SUPFAM" id="SSF55073">
    <property type="entry name" value="Nucleotide cyclase"/>
    <property type="match status" value="1"/>
</dbReference>
<evidence type="ECO:0000259" key="3">
    <source>
        <dbReference type="PROSITE" id="PS51832"/>
    </source>
</evidence>
<dbReference type="InterPro" id="IPR000160">
    <property type="entry name" value="GGDEF_dom"/>
</dbReference>
<feature type="transmembrane region" description="Helical" evidence="1">
    <location>
        <begin position="71"/>
        <end position="89"/>
    </location>
</feature>
<dbReference type="InterPro" id="IPR037522">
    <property type="entry name" value="HD_GYP_dom"/>
</dbReference>
<name>A0A7C9MPQ9_9DEIO</name>
<feature type="transmembrane region" description="Helical" evidence="1">
    <location>
        <begin position="36"/>
        <end position="59"/>
    </location>
</feature>
<dbReference type="CDD" id="cd00077">
    <property type="entry name" value="HDc"/>
    <property type="match status" value="1"/>
</dbReference>
<dbReference type="PROSITE" id="PS50887">
    <property type="entry name" value="GGDEF"/>
    <property type="match status" value="1"/>
</dbReference>
<dbReference type="PROSITE" id="PS51832">
    <property type="entry name" value="HD_GYP"/>
    <property type="match status" value="1"/>
</dbReference>
<dbReference type="NCBIfam" id="TIGR00254">
    <property type="entry name" value="GGDEF"/>
    <property type="match status" value="1"/>
</dbReference>
<dbReference type="SMART" id="SM00471">
    <property type="entry name" value="HDc"/>
    <property type="match status" value="1"/>
</dbReference>
<accession>A0A7C9MPQ9</accession>
<evidence type="ECO:0000313" key="5">
    <source>
        <dbReference type="Proteomes" id="UP000483286"/>
    </source>
</evidence>
<dbReference type="InterPro" id="IPR043128">
    <property type="entry name" value="Rev_trsase/Diguanyl_cyclase"/>
</dbReference>
<dbReference type="SUPFAM" id="SSF109604">
    <property type="entry name" value="HD-domain/PDEase-like"/>
    <property type="match status" value="1"/>
</dbReference>
<comment type="caution">
    <text evidence="4">The sequence shown here is derived from an EMBL/GenBank/DDBJ whole genome shotgun (WGS) entry which is preliminary data.</text>
</comment>
<dbReference type="InterPro" id="IPR029016">
    <property type="entry name" value="GAF-like_dom_sf"/>
</dbReference>
<dbReference type="Pfam" id="PF01590">
    <property type="entry name" value="GAF"/>
    <property type="match status" value="1"/>
</dbReference>
<organism evidence="4 5">
    <name type="scientific">Deinococcus arboris</name>
    <dbReference type="NCBI Taxonomy" id="2682977"/>
    <lineage>
        <taxon>Bacteria</taxon>
        <taxon>Thermotogati</taxon>
        <taxon>Deinococcota</taxon>
        <taxon>Deinococci</taxon>
        <taxon>Deinococcales</taxon>
        <taxon>Deinococcaceae</taxon>
        <taxon>Deinococcus</taxon>
    </lineage>
</organism>
<keyword evidence="1" id="KW-0472">Membrane</keyword>
<feature type="transmembrane region" description="Helical" evidence="1">
    <location>
        <begin position="124"/>
        <end position="143"/>
    </location>
</feature>
<dbReference type="Pfam" id="PF13487">
    <property type="entry name" value="HD_5"/>
    <property type="match status" value="1"/>
</dbReference>
<dbReference type="Proteomes" id="UP000483286">
    <property type="component" value="Unassembled WGS sequence"/>
</dbReference>
<dbReference type="PANTHER" id="PTHR45228">
    <property type="entry name" value="CYCLIC DI-GMP PHOSPHODIESTERASE TM_0186-RELATED"/>
    <property type="match status" value="1"/>
</dbReference>
<dbReference type="Gene3D" id="3.30.70.270">
    <property type="match status" value="1"/>
</dbReference>
<dbReference type="SUPFAM" id="SSF55781">
    <property type="entry name" value="GAF domain-like"/>
    <property type="match status" value="2"/>
</dbReference>
<dbReference type="SMART" id="SM00267">
    <property type="entry name" value="GGDEF"/>
    <property type="match status" value="1"/>
</dbReference>
<sequence>MLLNLCLLLTCTFLVSLTYREWPVSRSRNEHALRLLLAGMTTLLLVYYTESVGAFKLDLRYVPIALITLRYGFRAGAAVALPVVVWRLLESQSGGLVSLVNTLSVLGLSSLLRPTLDMTRLTMWDFWKVPIPFLGVGAALFVVPESRGLGLLAYPGMLLLHSVATLLVLGVLHTRLKLLQVTHDLRQQVLTDDLTRLGNRRRFEEELARLETGGHLVLLDLDDFRRLTDTHGPDESDRALRYVGQVLRDAAPGHSFRLGHDSFALLLDQPEAQVRAVVAHIQAQLAEPGAAPWAALTLSAGLATRLTREKPAELIHRADEALYLAKTNGGGRLVAVEHMPRRLPVSTLPDLRPRYSLWQAQRTTVELLSQRRPLTDADWQELLRLAVATLGDVTCGSLNIRQGDTFFIRAVQGYAPDLVGTPLSEVSQVSWYGQGPEAWRRGVPRVRRRQDIGQVWAEADARLGTEERQVFEELGARKALKASLCLPVVLGGEVVAHLNLESTAAEDAFTQVAIQDAQVFAQQIAALLQLQERWHELEQLARLHGDLNLSADDQAVAAQLATTAHDLLRTTSTLLLRYDAAQDCLVPAAQAGPVVGRPSTPALLRRGDGLSWQALDSGQIIRADRLADAPGAHLQPDGSTADSAVMAVPLLSHDRQPLGALCLLRLAGRPFQTTDEALAAMIASVGTRVMERGAHLSDLRATLEASLNMLGVALEARDLETQGHTQRVRALAQRMGEALALPEDELTALRHGATLHDIGKLSVPDTILLKPGRLTPEERRVMEQHAPLGAELVSRIPFLHPQAHGVVRWHHERWDGAGYPDRLAGTQIPLLARVFALCDVYDALTSVRPYKGAMTHEQALGIIMAGSGSQFDPELTVLFGKVVPAPEGAPGAGIPAA</sequence>
<dbReference type="RefSeq" id="WP_157457869.1">
    <property type="nucleotide sequence ID" value="NZ_WQLB01000003.1"/>
</dbReference>
<dbReference type="SMART" id="SM00065">
    <property type="entry name" value="GAF"/>
    <property type="match status" value="2"/>
</dbReference>
<dbReference type="InterPro" id="IPR029787">
    <property type="entry name" value="Nucleotide_cyclase"/>
</dbReference>
<keyword evidence="5" id="KW-1185">Reference proteome</keyword>
<dbReference type="InterPro" id="IPR003607">
    <property type="entry name" value="HD/PDEase_dom"/>
</dbReference>
<evidence type="ECO:0000313" key="4">
    <source>
        <dbReference type="EMBL" id="MVN85824.1"/>
    </source>
</evidence>
<dbReference type="EMBL" id="WQLB01000003">
    <property type="protein sequence ID" value="MVN85824.1"/>
    <property type="molecule type" value="Genomic_DNA"/>
</dbReference>
<proteinExistence type="predicted"/>
<dbReference type="InterPro" id="IPR003018">
    <property type="entry name" value="GAF"/>
</dbReference>
<dbReference type="Pfam" id="PF00990">
    <property type="entry name" value="GGDEF"/>
    <property type="match status" value="1"/>
</dbReference>
<feature type="domain" description="GGDEF" evidence="2">
    <location>
        <begin position="212"/>
        <end position="338"/>
    </location>
</feature>
<dbReference type="AlphaFoldDB" id="A0A7C9MPQ9"/>
<dbReference type="CDD" id="cd01949">
    <property type="entry name" value="GGDEF"/>
    <property type="match status" value="1"/>
</dbReference>
<protein>
    <submittedName>
        <fullName evidence="4">Diguanylate cyclase</fullName>
    </submittedName>
</protein>
<reference evidence="4 5" key="1">
    <citation type="submission" date="2019-12" db="EMBL/GenBank/DDBJ databases">
        <title>Deinococcus sp. HMF7620 Genome sequencing and assembly.</title>
        <authorList>
            <person name="Kang H."/>
            <person name="Kim H."/>
            <person name="Joh K."/>
        </authorList>
    </citation>
    <scope>NUCLEOTIDE SEQUENCE [LARGE SCALE GENOMIC DNA]</scope>
    <source>
        <strain evidence="4 5">HMF7620</strain>
    </source>
</reference>
<dbReference type="InterPro" id="IPR052020">
    <property type="entry name" value="Cyclic_di-GMP/3'3'-cGAMP_PDE"/>
</dbReference>
<feature type="transmembrane region" description="Helical" evidence="1">
    <location>
        <begin position="149"/>
        <end position="172"/>
    </location>
</feature>
<dbReference type="Pfam" id="PF13185">
    <property type="entry name" value="GAF_2"/>
    <property type="match status" value="1"/>
</dbReference>
<dbReference type="Gene3D" id="3.30.450.40">
    <property type="match status" value="2"/>
</dbReference>
<evidence type="ECO:0000256" key="1">
    <source>
        <dbReference type="SAM" id="Phobius"/>
    </source>
</evidence>
<keyword evidence="1" id="KW-1133">Transmembrane helix</keyword>
<dbReference type="Gene3D" id="1.10.3210.10">
    <property type="entry name" value="Hypothetical protein af1432"/>
    <property type="match status" value="1"/>
</dbReference>
<keyword evidence="1" id="KW-0812">Transmembrane</keyword>
<evidence type="ECO:0000259" key="2">
    <source>
        <dbReference type="PROSITE" id="PS50887"/>
    </source>
</evidence>
<gene>
    <name evidence="4" type="ORF">GO986_03490</name>
</gene>